<evidence type="ECO:0000256" key="2">
    <source>
        <dbReference type="SAM" id="SignalP"/>
    </source>
</evidence>
<evidence type="ECO:0000313" key="3">
    <source>
        <dbReference type="EMBL" id="CAJ54194.1"/>
    </source>
</evidence>
<dbReference type="AlphaFoldDB" id="Q1MS31"/>
<keyword evidence="2" id="KW-0732">Signal</keyword>
<keyword evidence="4" id="KW-1185">Reference proteome</keyword>
<organism evidence="3 4">
    <name type="scientific">Lawsonia intracellularis (strain PHE/MN1-00)</name>
    <dbReference type="NCBI Taxonomy" id="363253"/>
    <lineage>
        <taxon>Bacteria</taxon>
        <taxon>Pseudomonadati</taxon>
        <taxon>Thermodesulfobacteriota</taxon>
        <taxon>Desulfovibrionia</taxon>
        <taxon>Desulfovibrionales</taxon>
        <taxon>Desulfovibrionaceae</taxon>
        <taxon>Lawsonia</taxon>
    </lineage>
</organism>
<reference evidence="3 4" key="1">
    <citation type="submission" date="2005-11" db="EMBL/GenBank/DDBJ databases">
        <title>The complete genome sequence of Lawsonia intracellularis: the causative agent of proliferative enteropathy.</title>
        <authorList>
            <person name="Kaur K."/>
            <person name="Zhang Q."/>
            <person name="Beckler D."/>
            <person name="Munir S."/>
            <person name="Li L."/>
            <person name="Kinsley K."/>
            <person name="Herron L."/>
            <person name="Peterson A."/>
            <person name="May B."/>
            <person name="Singh S."/>
            <person name="Gebhart C."/>
            <person name="Kapur V."/>
        </authorList>
    </citation>
    <scope>NUCLEOTIDE SEQUENCE [LARGE SCALE GENOMIC DNA]</scope>
    <source>
        <strain evidence="3 4">PHE/MN1-00</strain>
    </source>
</reference>
<protein>
    <submittedName>
        <fullName evidence="3">NA</fullName>
    </submittedName>
</protein>
<keyword evidence="1" id="KW-0175">Coiled coil</keyword>
<dbReference type="HOGENOM" id="CLU_157770_0_0_7"/>
<evidence type="ECO:0000256" key="1">
    <source>
        <dbReference type="SAM" id="Coils"/>
    </source>
</evidence>
<dbReference type="EMBL" id="AM180252">
    <property type="protein sequence ID" value="CAJ54194.1"/>
    <property type="molecule type" value="Genomic_DNA"/>
</dbReference>
<sequence>MKVHAVIIRSGILSINLFTIPLAVAHNFSDQFVVETSITQSIKDGYTNLKSNVEETMSSLTDEKNTDAEKYLEQHDKDLKAYQNEIKKADQNYMKARKEAQRNYMKNHSQLPMEEDIEKDMEHIKSGL</sequence>
<feature type="signal peptide" evidence="2">
    <location>
        <begin position="1"/>
        <end position="25"/>
    </location>
</feature>
<dbReference type="eggNOG" id="ENOG5031E3U">
    <property type="taxonomic scope" value="Bacteria"/>
</dbReference>
<proteinExistence type="predicted"/>
<gene>
    <name evidence="3" type="ordered locus">LI0138</name>
</gene>
<feature type="chain" id="PRO_5004194464" evidence="2">
    <location>
        <begin position="26"/>
        <end position="128"/>
    </location>
</feature>
<accession>Q1MS31</accession>
<dbReference type="KEGG" id="lip:LI0138"/>
<evidence type="ECO:0000313" key="4">
    <source>
        <dbReference type="Proteomes" id="UP000002430"/>
    </source>
</evidence>
<name>Q1MS31_LAWIP</name>
<dbReference type="Proteomes" id="UP000002430">
    <property type="component" value="Chromosome"/>
</dbReference>
<feature type="coiled-coil region" evidence="1">
    <location>
        <begin position="65"/>
        <end position="99"/>
    </location>
</feature>
<dbReference type="RefSeq" id="WP_011526221.1">
    <property type="nucleotide sequence ID" value="NC_008011.1"/>
</dbReference>